<reference evidence="3" key="3">
    <citation type="submission" date="2023-06" db="EMBL/GenBank/DDBJ databases">
        <authorList>
            <person name="Lucena T."/>
            <person name="Sun Q."/>
        </authorList>
    </citation>
    <scope>NUCLEOTIDE SEQUENCE</scope>
    <source>
        <strain evidence="3">CECT 8670</strain>
    </source>
</reference>
<evidence type="ECO:0000313" key="2">
    <source>
        <dbReference type="EMBL" id="AUC23444.1"/>
    </source>
</evidence>
<dbReference type="AlphaFoldDB" id="A0AAJ1QWX5"/>
<gene>
    <name evidence="2" type="ORF">BTO15_15630</name>
    <name evidence="3" type="ORF">QWY81_08795</name>
</gene>
<feature type="chain" id="PRO_5042463907" description="Glycosyl hydrolase family 5" evidence="1">
    <location>
        <begin position="20"/>
        <end position="407"/>
    </location>
</feature>
<protein>
    <recommendedName>
        <fullName evidence="6">Glycosyl hydrolase family 5</fullName>
    </recommendedName>
</protein>
<evidence type="ECO:0000313" key="3">
    <source>
        <dbReference type="EMBL" id="MDN3619547.1"/>
    </source>
</evidence>
<dbReference type="EMBL" id="JAUFQH010000006">
    <property type="protein sequence ID" value="MDN3619547.1"/>
    <property type="molecule type" value="Genomic_DNA"/>
</dbReference>
<name>A0AAJ1QWX5_9FLAO</name>
<feature type="signal peptide" evidence="1">
    <location>
        <begin position="1"/>
        <end position="19"/>
    </location>
</feature>
<reference evidence="2 4" key="2">
    <citation type="submission" date="2017-02" db="EMBL/GenBank/DDBJ databases">
        <title>Trade-off between light-utilization and light-protection in marine flavobacteria.</title>
        <authorList>
            <person name="Kumagai Y."/>
            <person name="Yoshizawa S."/>
            <person name="Kogure K."/>
            <person name="Iwasaki W."/>
        </authorList>
    </citation>
    <scope>NUCLEOTIDE SEQUENCE [LARGE SCALE GENOMIC DNA]</scope>
    <source>
        <strain evidence="2 4">KCTC 23670</strain>
    </source>
</reference>
<keyword evidence="4" id="KW-1185">Reference proteome</keyword>
<proteinExistence type="predicted"/>
<reference evidence="3 5" key="1">
    <citation type="journal article" date="2014" name="Int. J. Syst. Evol. Microbiol.">
        <title>Complete genome sequence of Corynebacterium casei LMG S-19264T (=DSM 44701T), isolated from a smear-ripened cheese.</title>
        <authorList>
            <consortium name="US DOE Joint Genome Institute (JGI-PGF)"/>
            <person name="Walter F."/>
            <person name="Albersmeier A."/>
            <person name="Kalinowski J."/>
            <person name="Ruckert C."/>
        </authorList>
    </citation>
    <scope>NUCLEOTIDE SEQUENCE [LARGE SCALE GENOMIC DNA]</scope>
    <source>
        <strain evidence="3 5">CECT 8670</strain>
    </source>
</reference>
<accession>A0AAJ1QWX5</accession>
<dbReference type="RefSeq" id="WP_208889478.1">
    <property type="nucleotide sequence ID" value="NZ_CP019336.1"/>
</dbReference>
<sequence>MKKVIFISFLLTLTHFVNAQDFVSNNLSDEQILGLIEKHRPSKGGKIPSNLKYRLGATHVNGQYHLTDEPFIIEGAKKVQELGYGILKLWFYKANGQAHGYKYNSDWNLTQTMTLKELANHKYYDEVFKMPFKVFALNIKDGYGKASTEDQTENLNRVEKEFYDLTTHFLTKYKDREVSFILSNWEGDWMLRGGTSAKSKWRKDSVSPNAPVRVKNMIDWVKARQKGVSRARNNFQDSKCKVYNAVEVNKVYDGILHSMPSITTSVLPHVKVDMVAWSAYDGKSEDGIKMYKGVDYLRHYMNPTAYMKGEKFVFIGEINEHENRNNRTKEYVQNFTDVIMGVYLAQKIPYIFYWELYSNDTKKGSKKQDRVLKYEELAGNWLIRPDGSFGWAQEYFNVLLERSKSQN</sequence>
<evidence type="ECO:0000256" key="1">
    <source>
        <dbReference type="SAM" id="SignalP"/>
    </source>
</evidence>
<dbReference type="Proteomes" id="UP001228636">
    <property type="component" value="Unassembled WGS sequence"/>
</dbReference>
<evidence type="ECO:0008006" key="6">
    <source>
        <dbReference type="Google" id="ProtNLM"/>
    </source>
</evidence>
<evidence type="ECO:0000313" key="5">
    <source>
        <dbReference type="Proteomes" id="UP001228636"/>
    </source>
</evidence>
<evidence type="ECO:0000313" key="4">
    <source>
        <dbReference type="Proteomes" id="UP000232721"/>
    </source>
</evidence>
<dbReference type="EMBL" id="CP019336">
    <property type="protein sequence ID" value="AUC23444.1"/>
    <property type="molecule type" value="Genomic_DNA"/>
</dbReference>
<keyword evidence="1" id="KW-0732">Signal</keyword>
<dbReference type="Proteomes" id="UP000232721">
    <property type="component" value="Chromosome"/>
</dbReference>
<organism evidence="3 5">
    <name type="scientific">Polaribacter sejongensis</name>
    <dbReference type="NCBI Taxonomy" id="985043"/>
    <lineage>
        <taxon>Bacteria</taxon>
        <taxon>Pseudomonadati</taxon>
        <taxon>Bacteroidota</taxon>
        <taxon>Flavobacteriia</taxon>
        <taxon>Flavobacteriales</taxon>
        <taxon>Flavobacteriaceae</taxon>
    </lineage>
</organism>